<dbReference type="GO" id="GO:0071949">
    <property type="term" value="F:FAD binding"/>
    <property type="evidence" value="ECO:0007669"/>
    <property type="project" value="InterPro"/>
</dbReference>
<accession>A0A4R2KMA4</accession>
<proteinExistence type="predicted"/>
<dbReference type="PROSITE" id="PS50925">
    <property type="entry name" value="BLUF"/>
    <property type="match status" value="1"/>
</dbReference>
<dbReference type="GO" id="GO:0009882">
    <property type="term" value="F:blue light photoreceptor activity"/>
    <property type="evidence" value="ECO:0007669"/>
    <property type="project" value="InterPro"/>
</dbReference>
<reference evidence="2 3" key="1">
    <citation type="submission" date="2019-03" db="EMBL/GenBank/DDBJ databases">
        <title>Genomic Encyclopedia of Type Strains, Phase IV (KMG-IV): sequencing the most valuable type-strain genomes for metagenomic binning, comparative biology and taxonomic classification.</title>
        <authorList>
            <person name="Goeker M."/>
        </authorList>
    </citation>
    <scope>NUCLEOTIDE SEQUENCE [LARGE SCALE GENOMIC DNA]</scope>
    <source>
        <strain evidence="2 3">DSM 23344</strain>
    </source>
</reference>
<sequence>MLIQLVYCSKARHEITPQQTQDILSVSRKNNEAANITGCLCNNEQYFVQLLEGNYREVNDMYNTITGDDRHQKVTLLTYHSTKTRLFPNWSMEHISDDQYINDLLRKYVDNGSLLEIELFGQACIAYLKNSTR</sequence>
<gene>
    <name evidence="2" type="ORF">EV688_12010</name>
</gene>
<dbReference type="SUPFAM" id="SSF54975">
    <property type="entry name" value="Acylphosphatase/BLUF domain-like"/>
    <property type="match status" value="1"/>
</dbReference>
<organism evidence="2 3">
    <name type="scientific">Chromatocurvus halotolerans</name>
    <dbReference type="NCBI Taxonomy" id="1132028"/>
    <lineage>
        <taxon>Bacteria</taxon>
        <taxon>Pseudomonadati</taxon>
        <taxon>Pseudomonadota</taxon>
        <taxon>Gammaproteobacteria</taxon>
        <taxon>Cellvibrionales</taxon>
        <taxon>Halieaceae</taxon>
        <taxon>Chromatocurvus</taxon>
    </lineage>
</organism>
<dbReference type="AlphaFoldDB" id="A0A4R2KMA4"/>
<dbReference type="SMART" id="SM01034">
    <property type="entry name" value="BLUF"/>
    <property type="match status" value="1"/>
</dbReference>
<dbReference type="InterPro" id="IPR036046">
    <property type="entry name" value="Acylphosphatase-like_dom_sf"/>
</dbReference>
<dbReference type="InterPro" id="IPR007024">
    <property type="entry name" value="BLUF_domain"/>
</dbReference>
<keyword evidence="3" id="KW-1185">Reference proteome</keyword>
<feature type="domain" description="BLUF" evidence="1">
    <location>
        <begin position="2"/>
        <end position="93"/>
    </location>
</feature>
<dbReference type="Gene3D" id="3.30.70.100">
    <property type="match status" value="1"/>
</dbReference>
<comment type="caution">
    <text evidence="2">The sequence shown here is derived from an EMBL/GenBank/DDBJ whole genome shotgun (WGS) entry which is preliminary data.</text>
</comment>
<evidence type="ECO:0000259" key="1">
    <source>
        <dbReference type="PROSITE" id="PS50925"/>
    </source>
</evidence>
<evidence type="ECO:0000313" key="3">
    <source>
        <dbReference type="Proteomes" id="UP000294980"/>
    </source>
</evidence>
<name>A0A4R2KMA4_9GAMM</name>
<dbReference type="Pfam" id="PF04940">
    <property type="entry name" value="BLUF"/>
    <property type="match status" value="1"/>
</dbReference>
<dbReference type="Proteomes" id="UP000294980">
    <property type="component" value="Unassembled WGS sequence"/>
</dbReference>
<evidence type="ECO:0000313" key="2">
    <source>
        <dbReference type="EMBL" id="TCO71856.1"/>
    </source>
</evidence>
<dbReference type="EMBL" id="SLWX01000020">
    <property type="protein sequence ID" value="TCO71856.1"/>
    <property type="molecule type" value="Genomic_DNA"/>
</dbReference>
<dbReference type="RefSeq" id="WP_162883999.1">
    <property type="nucleotide sequence ID" value="NZ_QQSW01000026.1"/>
</dbReference>
<protein>
    <submittedName>
        <fullName evidence="2">FAD-dependent sensor of blue light</fullName>
    </submittedName>
</protein>